<evidence type="ECO:0000313" key="3">
    <source>
        <dbReference type="Proteomes" id="UP000198925"/>
    </source>
</evidence>
<dbReference type="RefSeq" id="WP_090663553.1">
    <property type="nucleotide sequence ID" value="NZ_FMZX01000006.1"/>
</dbReference>
<protein>
    <submittedName>
        <fullName evidence="2">Uncharacterized protein</fullName>
    </submittedName>
</protein>
<evidence type="ECO:0000313" key="2">
    <source>
        <dbReference type="EMBL" id="SDD28911.1"/>
    </source>
</evidence>
<keyword evidence="1" id="KW-0175">Coiled coil</keyword>
<gene>
    <name evidence="2" type="ORF">SAMN04487779_100686</name>
</gene>
<feature type="coiled-coil region" evidence="1">
    <location>
        <begin position="90"/>
        <end position="173"/>
    </location>
</feature>
<name>A0A1G6TIP5_9PROT</name>
<organism evidence="2 3">
    <name type="scientific">Belnapia rosea</name>
    <dbReference type="NCBI Taxonomy" id="938405"/>
    <lineage>
        <taxon>Bacteria</taxon>
        <taxon>Pseudomonadati</taxon>
        <taxon>Pseudomonadota</taxon>
        <taxon>Alphaproteobacteria</taxon>
        <taxon>Acetobacterales</taxon>
        <taxon>Roseomonadaceae</taxon>
        <taxon>Belnapia</taxon>
    </lineage>
</organism>
<dbReference type="Proteomes" id="UP000198925">
    <property type="component" value="Unassembled WGS sequence"/>
</dbReference>
<accession>A0A1G6TIP5</accession>
<evidence type="ECO:0000256" key="1">
    <source>
        <dbReference type="SAM" id="Coils"/>
    </source>
</evidence>
<reference evidence="2 3" key="1">
    <citation type="submission" date="2016-10" db="EMBL/GenBank/DDBJ databases">
        <authorList>
            <person name="de Groot N.N."/>
        </authorList>
    </citation>
    <scope>NUCLEOTIDE SEQUENCE [LARGE SCALE GENOMIC DNA]</scope>
    <source>
        <strain evidence="2 3">CPCC 100156</strain>
    </source>
</reference>
<sequence>MDGGYQALELARGTDRLATPAGGPSGWAGRLTAWAGQAEPTGTEAAGLSTAAGEPGWAAKLKAHVRQAGGLRSATLLFRPSEPNPVSAFLESLTLLREQLLRERQRADAAEAFGPAQVAVAEAALREVQARLTQREGELAALEDRLAEAVKRAERAEKEAQSAQQGLRRLRSRGLFARILNIE</sequence>
<dbReference type="AlphaFoldDB" id="A0A1G6TIP5"/>
<dbReference type="EMBL" id="FMZX01000006">
    <property type="protein sequence ID" value="SDD28911.1"/>
    <property type="molecule type" value="Genomic_DNA"/>
</dbReference>
<keyword evidence="3" id="KW-1185">Reference proteome</keyword>
<proteinExistence type="predicted"/>